<reference evidence="2 3" key="1">
    <citation type="journal article" date="2019" name="Nat. Ecol. Evol.">
        <title>Megaphylogeny resolves global patterns of mushroom evolution.</title>
        <authorList>
            <person name="Varga T."/>
            <person name="Krizsan K."/>
            <person name="Foldi C."/>
            <person name="Dima B."/>
            <person name="Sanchez-Garcia M."/>
            <person name="Sanchez-Ramirez S."/>
            <person name="Szollosi G.J."/>
            <person name="Szarkandi J.G."/>
            <person name="Papp V."/>
            <person name="Albert L."/>
            <person name="Andreopoulos W."/>
            <person name="Angelini C."/>
            <person name="Antonin V."/>
            <person name="Barry K.W."/>
            <person name="Bougher N.L."/>
            <person name="Buchanan P."/>
            <person name="Buyck B."/>
            <person name="Bense V."/>
            <person name="Catcheside P."/>
            <person name="Chovatia M."/>
            <person name="Cooper J."/>
            <person name="Damon W."/>
            <person name="Desjardin D."/>
            <person name="Finy P."/>
            <person name="Geml J."/>
            <person name="Haridas S."/>
            <person name="Hughes K."/>
            <person name="Justo A."/>
            <person name="Karasinski D."/>
            <person name="Kautmanova I."/>
            <person name="Kiss B."/>
            <person name="Kocsube S."/>
            <person name="Kotiranta H."/>
            <person name="LaButti K.M."/>
            <person name="Lechner B.E."/>
            <person name="Liimatainen K."/>
            <person name="Lipzen A."/>
            <person name="Lukacs Z."/>
            <person name="Mihaltcheva S."/>
            <person name="Morgado L.N."/>
            <person name="Niskanen T."/>
            <person name="Noordeloos M.E."/>
            <person name="Ohm R.A."/>
            <person name="Ortiz-Santana B."/>
            <person name="Ovrebo C."/>
            <person name="Racz N."/>
            <person name="Riley R."/>
            <person name="Savchenko A."/>
            <person name="Shiryaev A."/>
            <person name="Soop K."/>
            <person name="Spirin V."/>
            <person name="Szebenyi C."/>
            <person name="Tomsovsky M."/>
            <person name="Tulloss R.E."/>
            <person name="Uehling J."/>
            <person name="Grigoriev I.V."/>
            <person name="Vagvolgyi C."/>
            <person name="Papp T."/>
            <person name="Martin F.M."/>
            <person name="Miettinen O."/>
            <person name="Hibbett D.S."/>
            <person name="Nagy L.G."/>
        </authorList>
    </citation>
    <scope>NUCLEOTIDE SEQUENCE [LARGE SCALE GENOMIC DNA]</scope>
    <source>
        <strain evidence="2 3">HHB13444</strain>
    </source>
</reference>
<dbReference type="Pfam" id="PF17921">
    <property type="entry name" value="Integrase_H2C2"/>
    <property type="match status" value="1"/>
</dbReference>
<accession>A0A5C3NNR4</accession>
<evidence type="ECO:0000259" key="1">
    <source>
        <dbReference type="Pfam" id="PF17921"/>
    </source>
</evidence>
<protein>
    <recommendedName>
        <fullName evidence="1">Integrase zinc-binding domain-containing protein</fullName>
    </recommendedName>
</protein>
<sequence length="99" mass="11673">MILSTASELGLALPGDLRGRYVEDPYFRKIVRSPAEFPHFEYRDGLLYQRDHAVYRLCIPDILIGTRRLREILLKHAHSVLAHLGPRKTLEYLRSEVWW</sequence>
<proteinExistence type="predicted"/>
<dbReference type="InterPro" id="IPR041588">
    <property type="entry name" value="Integrase_H2C2"/>
</dbReference>
<feature type="domain" description="Integrase zinc-binding" evidence="1">
    <location>
        <begin position="67"/>
        <end position="99"/>
    </location>
</feature>
<dbReference type="InParanoid" id="A0A5C3NNR4"/>
<dbReference type="Proteomes" id="UP000308197">
    <property type="component" value="Unassembled WGS sequence"/>
</dbReference>
<dbReference type="AlphaFoldDB" id="A0A5C3NNR4"/>
<feature type="non-terminal residue" evidence="2">
    <location>
        <position position="99"/>
    </location>
</feature>
<dbReference type="Gene3D" id="1.10.340.70">
    <property type="match status" value="1"/>
</dbReference>
<gene>
    <name evidence="2" type="ORF">K466DRAFT_506587</name>
</gene>
<evidence type="ECO:0000313" key="3">
    <source>
        <dbReference type="Proteomes" id="UP000308197"/>
    </source>
</evidence>
<keyword evidence="3" id="KW-1185">Reference proteome</keyword>
<evidence type="ECO:0000313" key="2">
    <source>
        <dbReference type="EMBL" id="TFK78875.1"/>
    </source>
</evidence>
<organism evidence="2 3">
    <name type="scientific">Polyporus arcularius HHB13444</name>
    <dbReference type="NCBI Taxonomy" id="1314778"/>
    <lineage>
        <taxon>Eukaryota</taxon>
        <taxon>Fungi</taxon>
        <taxon>Dikarya</taxon>
        <taxon>Basidiomycota</taxon>
        <taxon>Agaricomycotina</taxon>
        <taxon>Agaricomycetes</taxon>
        <taxon>Polyporales</taxon>
        <taxon>Polyporaceae</taxon>
        <taxon>Polyporus</taxon>
    </lineage>
</organism>
<dbReference type="EMBL" id="ML212279">
    <property type="protein sequence ID" value="TFK78875.1"/>
    <property type="molecule type" value="Genomic_DNA"/>
</dbReference>
<name>A0A5C3NNR4_9APHY</name>